<reference evidence="1 2" key="1">
    <citation type="submission" date="2021-04" db="EMBL/GenBank/DDBJ databases">
        <title>Paenibacillus sp. DLE-14 whole genome sequence.</title>
        <authorList>
            <person name="Ham Y.J."/>
        </authorList>
    </citation>
    <scope>NUCLEOTIDE SEQUENCE [LARGE SCALE GENOMIC DNA]</scope>
    <source>
        <strain evidence="1 2">DLE-14</strain>
    </source>
</reference>
<evidence type="ECO:0008006" key="3">
    <source>
        <dbReference type="Google" id="ProtNLM"/>
    </source>
</evidence>
<dbReference type="Proteomes" id="UP000673394">
    <property type="component" value="Unassembled WGS sequence"/>
</dbReference>
<proteinExistence type="predicted"/>
<evidence type="ECO:0000313" key="2">
    <source>
        <dbReference type="Proteomes" id="UP000673394"/>
    </source>
</evidence>
<accession>A0ABS5CDD7</accession>
<gene>
    <name evidence="1" type="ORF">I8J30_14715</name>
</gene>
<sequence>MAWMTLMDHDLVCARLDTEDDSLLLEVNDGGLSAEYVTIRLGKEDVELLEEAIRQFKEKTMK</sequence>
<comment type="caution">
    <text evidence="1">The sequence shown here is derived from an EMBL/GenBank/DDBJ whole genome shotgun (WGS) entry which is preliminary data.</text>
</comment>
<organism evidence="1 2">
    <name type="scientific">Paenibacillus lignilyticus</name>
    <dbReference type="NCBI Taxonomy" id="1172615"/>
    <lineage>
        <taxon>Bacteria</taxon>
        <taxon>Bacillati</taxon>
        <taxon>Bacillota</taxon>
        <taxon>Bacilli</taxon>
        <taxon>Bacillales</taxon>
        <taxon>Paenibacillaceae</taxon>
        <taxon>Paenibacillus</taxon>
    </lineage>
</organism>
<name>A0ABS5CDD7_9BACL</name>
<dbReference type="EMBL" id="JAGKSP010000005">
    <property type="protein sequence ID" value="MBP3963966.1"/>
    <property type="molecule type" value="Genomic_DNA"/>
</dbReference>
<evidence type="ECO:0000313" key="1">
    <source>
        <dbReference type="EMBL" id="MBP3963966.1"/>
    </source>
</evidence>
<protein>
    <recommendedName>
        <fullName evidence="3">DUF1292 domain-containing protein</fullName>
    </recommendedName>
</protein>
<dbReference type="RefSeq" id="WP_210658864.1">
    <property type="nucleotide sequence ID" value="NZ_JAGKSP010000005.1"/>
</dbReference>
<keyword evidence="2" id="KW-1185">Reference proteome</keyword>